<evidence type="ECO:0000256" key="6">
    <source>
        <dbReference type="RuleBase" id="RU367022"/>
    </source>
</evidence>
<proteinExistence type="inferred from homology"/>
<protein>
    <recommendedName>
        <fullName evidence="6">Copper transport protein</fullName>
    </recommendedName>
</protein>
<dbReference type="Pfam" id="PF04145">
    <property type="entry name" value="Ctr"/>
    <property type="match status" value="2"/>
</dbReference>
<dbReference type="GO" id="GO:0005375">
    <property type="term" value="F:copper ion transmembrane transporter activity"/>
    <property type="evidence" value="ECO:0007669"/>
    <property type="project" value="UniProtKB-UniRule"/>
</dbReference>
<keyword evidence="5 6" id="KW-0472">Membrane</keyword>
<keyword evidence="6" id="KW-0813">Transport</keyword>
<accession>A0AA38ZT73</accession>
<dbReference type="EMBL" id="JARBHA010000008">
    <property type="protein sequence ID" value="KAJ9694845.1"/>
    <property type="molecule type" value="Genomic_DNA"/>
</dbReference>
<dbReference type="PANTHER" id="PTHR12483">
    <property type="entry name" value="SOLUTE CARRIER FAMILY 31 COPPER TRANSPORTERS"/>
    <property type="match status" value="1"/>
</dbReference>
<dbReference type="GO" id="GO:0005886">
    <property type="term" value="C:plasma membrane"/>
    <property type="evidence" value="ECO:0007669"/>
    <property type="project" value="TreeGrafter"/>
</dbReference>
<keyword evidence="2 6" id="KW-0812">Transmembrane</keyword>
<evidence type="ECO:0000256" key="1">
    <source>
        <dbReference type="ARBA" id="ARBA00006921"/>
    </source>
</evidence>
<evidence type="ECO:0000313" key="8">
    <source>
        <dbReference type="Proteomes" id="UP001168098"/>
    </source>
</evidence>
<keyword evidence="6" id="KW-0186">Copper</keyword>
<comment type="similarity">
    <text evidence="1 6">Belongs to the copper transporter (Ctr) (TC 1.A.56) family. SLC31A subfamily.</text>
</comment>
<reference evidence="7 8" key="1">
    <citation type="journal article" date="2023" name="BMC Biotechnol.">
        <title>Vitis rotundifolia cv Carlos genome sequencing.</title>
        <authorList>
            <person name="Huff M."/>
            <person name="Hulse-Kemp A."/>
            <person name="Scheffler B."/>
            <person name="Youngblood R."/>
            <person name="Simpson S."/>
            <person name="Babiker E."/>
            <person name="Staton M."/>
        </authorList>
    </citation>
    <scope>NUCLEOTIDE SEQUENCE [LARGE SCALE GENOMIC DNA]</scope>
    <source>
        <tissue evidence="7">Leaf</tissue>
    </source>
</reference>
<dbReference type="PANTHER" id="PTHR12483:SF24">
    <property type="entry name" value="COPPER TRANSPORTER 2-RELATED"/>
    <property type="match status" value="1"/>
</dbReference>
<dbReference type="InterPro" id="IPR007274">
    <property type="entry name" value="Cop_transporter"/>
</dbReference>
<evidence type="ECO:0000256" key="4">
    <source>
        <dbReference type="ARBA" id="ARBA00022989"/>
    </source>
</evidence>
<evidence type="ECO:0000256" key="3">
    <source>
        <dbReference type="ARBA" id="ARBA00022796"/>
    </source>
</evidence>
<comment type="caution">
    <text evidence="7">The sequence shown here is derived from an EMBL/GenBank/DDBJ whole genome shotgun (WGS) entry which is preliminary data.</text>
</comment>
<keyword evidence="4 6" id="KW-1133">Transmembrane helix</keyword>
<feature type="transmembrane region" description="Helical" evidence="6">
    <location>
        <begin position="110"/>
        <end position="129"/>
    </location>
</feature>
<evidence type="ECO:0000313" key="7">
    <source>
        <dbReference type="EMBL" id="KAJ9694845.1"/>
    </source>
</evidence>
<name>A0AA38ZT73_VITRO</name>
<keyword evidence="8" id="KW-1185">Reference proteome</keyword>
<feature type="transmembrane region" description="Helical" evidence="6">
    <location>
        <begin position="51"/>
        <end position="71"/>
    </location>
</feature>
<sequence>MESGKAPHHDMGGTPPAAHASGTHLHLMHMTFFWGKNAEILFSGWPGTSSGMYALALILVFVVALLLEWLSRSSLLKSGPHDVTAGLLQTALYAIRSGLSYMVMLAVMSFNGGIFLAAVAGHALGFLIFGSRVFKKRGVTASDERSDAPLMK</sequence>
<gene>
    <name evidence="7" type="ORF">PVL29_010360</name>
</gene>
<dbReference type="AlphaFoldDB" id="A0AA38ZT73"/>
<evidence type="ECO:0000256" key="2">
    <source>
        <dbReference type="ARBA" id="ARBA00022692"/>
    </source>
</evidence>
<feature type="transmembrane region" description="Helical" evidence="6">
    <location>
        <begin position="83"/>
        <end position="104"/>
    </location>
</feature>
<comment type="subcellular location">
    <subcellularLocation>
        <location evidence="6">Membrane</location>
        <topology evidence="6">Multi-pass membrane protein</topology>
    </subcellularLocation>
</comment>
<keyword evidence="3 6" id="KW-0187">Copper transport</keyword>
<dbReference type="Proteomes" id="UP001168098">
    <property type="component" value="Unassembled WGS sequence"/>
</dbReference>
<evidence type="ECO:0000256" key="5">
    <source>
        <dbReference type="ARBA" id="ARBA00023136"/>
    </source>
</evidence>
<organism evidence="7 8">
    <name type="scientific">Vitis rotundifolia</name>
    <name type="common">Muscadine grape</name>
    <dbReference type="NCBI Taxonomy" id="103349"/>
    <lineage>
        <taxon>Eukaryota</taxon>
        <taxon>Viridiplantae</taxon>
        <taxon>Streptophyta</taxon>
        <taxon>Embryophyta</taxon>
        <taxon>Tracheophyta</taxon>
        <taxon>Spermatophyta</taxon>
        <taxon>Magnoliopsida</taxon>
        <taxon>eudicotyledons</taxon>
        <taxon>Gunneridae</taxon>
        <taxon>Pentapetalae</taxon>
        <taxon>rosids</taxon>
        <taxon>Vitales</taxon>
        <taxon>Vitaceae</taxon>
        <taxon>Viteae</taxon>
        <taxon>Vitis</taxon>
    </lineage>
</organism>
<keyword evidence="6" id="KW-0406">Ion transport</keyword>